<evidence type="ECO:0000313" key="1">
    <source>
        <dbReference type="EMBL" id="QSF42677.1"/>
    </source>
</evidence>
<accession>A0ABX7L9F9</accession>
<protein>
    <recommendedName>
        <fullName evidence="3">Phage transcriptional activator, RinA family</fullName>
    </recommendedName>
</protein>
<gene>
    <name evidence="1" type="ORF">JRJ22_15275</name>
</gene>
<proteinExistence type="predicted"/>
<sequence>MAMVYTQDELFPTADKKELKRTKFLLGKYKVMTLLIADYERNTKDLQQVGIDGEVARRIDQDELHADKTANAVILIDKQRWVYEQYRLYTDSLQRAHSLILSDDIKKAIRFRYLEGHSLKETCLFFGYDEKSSTIRGWIDTGIATIANNLRLLGFFELDNDQF</sequence>
<name>A0ABX7L9F9_9BACL</name>
<keyword evidence="2" id="KW-1185">Reference proteome</keyword>
<dbReference type="Proteomes" id="UP000663452">
    <property type="component" value="Chromosome"/>
</dbReference>
<evidence type="ECO:0008006" key="3">
    <source>
        <dbReference type="Google" id="ProtNLM"/>
    </source>
</evidence>
<reference evidence="1 2" key="1">
    <citation type="submission" date="2021-02" db="EMBL/GenBank/DDBJ databases">
        <title>Paenibacillus tianjinensis sp. nov.</title>
        <authorList>
            <person name="Liu H."/>
        </authorList>
    </citation>
    <scope>NUCLEOTIDE SEQUENCE [LARGE SCALE GENOMIC DNA]</scope>
    <source>
        <strain evidence="1 2">TB2019</strain>
    </source>
</reference>
<organism evidence="1 2">
    <name type="scientific">Paenibacillus tianjinensis</name>
    <dbReference type="NCBI Taxonomy" id="2810347"/>
    <lineage>
        <taxon>Bacteria</taxon>
        <taxon>Bacillati</taxon>
        <taxon>Bacillota</taxon>
        <taxon>Bacilli</taxon>
        <taxon>Bacillales</taxon>
        <taxon>Paenibacillaceae</taxon>
        <taxon>Paenibacillus</taxon>
    </lineage>
</organism>
<evidence type="ECO:0000313" key="2">
    <source>
        <dbReference type="Proteomes" id="UP000663452"/>
    </source>
</evidence>
<dbReference type="EMBL" id="CP070969">
    <property type="protein sequence ID" value="QSF42677.1"/>
    <property type="molecule type" value="Genomic_DNA"/>
</dbReference>
<dbReference type="RefSeq" id="WP_206100366.1">
    <property type="nucleotide sequence ID" value="NZ_CP070969.1"/>
</dbReference>